<keyword evidence="13" id="KW-1185">Reference proteome</keyword>
<comment type="pathway">
    <text evidence="2">Glycan degradation; xylan degradation.</text>
</comment>
<name>A0ABR8MV95_9BACL</name>
<feature type="domain" description="GH10" evidence="11">
    <location>
        <begin position="85"/>
        <end position="426"/>
    </location>
</feature>
<feature type="compositionally biased region" description="Low complexity" evidence="10">
    <location>
        <begin position="51"/>
        <end position="64"/>
    </location>
</feature>
<keyword evidence="7 9" id="KW-0624">Polysaccharide degradation</keyword>
<accession>A0ABR8MV95</accession>
<dbReference type="PANTHER" id="PTHR31490">
    <property type="entry name" value="GLYCOSYL HYDROLASE"/>
    <property type="match status" value="1"/>
</dbReference>
<dbReference type="InterPro" id="IPR017853">
    <property type="entry name" value="GH"/>
</dbReference>
<evidence type="ECO:0000256" key="9">
    <source>
        <dbReference type="RuleBase" id="RU361174"/>
    </source>
</evidence>
<organism evidence="12 13">
    <name type="scientific">Paenibacillus terricola</name>
    <dbReference type="NCBI Taxonomy" id="2763503"/>
    <lineage>
        <taxon>Bacteria</taxon>
        <taxon>Bacillati</taxon>
        <taxon>Bacillota</taxon>
        <taxon>Bacilli</taxon>
        <taxon>Bacillales</taxon>
        <taxon>Paenibacillaceae</taxon>
        <taxon>Paenibacillus</taxon>
    </lineage>
</organism>
<dbReference type="InterPro" id="IPR044846">
    <property type="entry name" value="GH10"/>
</dbReference>
<gene>
    <name evidence="12" type="ORF">H8B09_14135</name>
</gene>
<evidence type="ECO:0000256" key="5">
    <source>
        <dbReference type="ARBA" id="ARBA00023277"/>
    </source>
</evidence>
<dbReference type="SUPFAM" id="SSF51445">
    <property type="entry name" value="(Trans)glycosidases"/>
    <property type="match status" value="1"/>
</dbReference>
<dbReference type="InterPro" id="IPR031158">
    <property type="entry name" value="GH10_AS"/>
</dbReference>
<protein>
    <recommendedName>
        <fullName evidence="9">Beta-xylanase</fullName>
        <ecNumber evidence="9">3.2.1.8</ecNumber>
    </recommendedName>
</protein>
<keyword evidence="3" id="KW-0858">Xylan degradation</keyword>
<feature type="active site" description="Nucleophile" evidence="8">
    <location>
        <position position="337"/>
    </location>
</feature>
<dbReference type="InterPro" id="IPR001000">
    <property type="entry name" value="GH10_dom"/>
</dbReference>
<dbReference type="EC" id="3.2.1.8" evidence="9"/>
<dbReference type="SMART" id="SM00633">
    <property type="entry name" value="Glyco_10"/>
    <property type="match status" value="1"/>
</dbReference>
<dbReference type="PRINTS" id="PR00134">
    <property type="entry name" value="GLHYDRLASE10"/>
</dbReference>
<evidence type="ECO:0000313" key="13">
    <source>
        <dbReference type="Proteomes" id="UP000609346"/>
    </source>
</evidence>
<evidence type="ECO:0000256" key="3">
    <source>
        <dbReference type="ARBA" id="ARBA00022651"/>
    </source>
</evidence>
<evidence type="ECO:0000256" key="4">
    <source>
        <dbReference type="ARBA" id="ARBA00022801"/>
    </source>
</evidence>
<dbReference type="Proteomes" id="UP000609346">
    <property type="component" value="Unassembled WGS sequence"/>
</dbReference>
<dbReference type="EMBL" id="JACXZA010000003">
    <property type="protein sequence ID" value="MBD3919898.1"/>
    <property type="molecule type" value="Genomic_DNA"/>
</dbReference>
<dbReference type="PROSITE" id="PS00591">
    <property type="entry name" value="GH10_1"/>
    <property type="match status" value="1"/>
</dbReference>
<dbReference type="PANTHER" id="PTHR31490:SF90">
    <property type="entry name" value="ENDO-1,4-BETA-XYLANASE A"/>
    <property type="match status" value="1"/>
</dbReference>
<comment type="catalytic activity">
    <reaction evidence="1 9">
        <text>Endohydrolysis of (1-&gt;4)-beta-D-xylosidic linkages in xylans.</text>
        <dbReference type="EC" id="3.2.1.8"/>
    </reaction>
</comment>
<evidence type="ECO:0000256" key="6">
    <source>
        <dbReference type="ARBA" id="ARBA00023295"/>
    </source>
</evidence>
<reference evidence="12 13" key="1">
    <citation type="submission" date="2020-09" db="EMBL/GenBank/DDBJ databases">
        <title>Paenibacillus sp. strain PR3 16S rRNA gene Genome sequencing and assembly.</title>
        <authorList>
            <person name="Kim J."/>
        </authorList>
    </citation>
    <scope>NUCLEOTIDE SEQUENCE [LARGE SCALE GENOMIC DNA]</scope>
    <source>
        <strain evidence="12 13">PR3</strain>
    </source>
</reference>
<evidence type="ECO:0000256" key="1">
    <source>
        <dbReference type="ARBA" id="ARBA00000681"/>
    </source>
</evidence>
<keyword evidence="5 9" id="KW-0119">Carbohydrate metabolism</keyword>
<evidence type="ECO:0000313" key="12">
    <source>
        <dbReference type="EMBL" id="MBD3919898.1"/>
    </source>
</evidence>
<keyword evidence="4 9" id="KW-0378">Hydrolase</keyword>
<comment type="similarity">
    <text evidence="9">Belongs to the glycosyl hydrolase 10 (cellulase F) family.</text>
</comment>
<evidence type="ECO:0000259" key="11">
    <source>
        <dbReference type="PROSITE" id="PS51760"/>
    </source>
</evidence>
<evidence type="ECO:0000256" key="2">
    <source>
        <dbReference type="ARBA" id="ARBA00004851"/>
    </source>
</evidence>
<sequence length="431" mass="47828">MGIIIAAIVISVFLALLLFLNRMDNHSKDVNEPAVAASEQAEDASKKDAAAADAAKPTEDATAAAKEEKDVTAASAEPPPAPSVEMDIPSLKDVFKDYFPIGAAIEPNETTGLHADLLKKQVNWLVAENAMKPDAIEPSEGNFNWTNADKLVAFAKENGMQLRFHTLVWHNQVGAWFFKDADGNPMADETDPKKREANKKLLLKRLDNHVRTIVSRYKNDIKSWDVVNEVIEPGDPDGMRASDWYKITGTDFIETAFRAARAAGGPDIKLYINDYGTDDVTKRDRLYDLVKSMLDKGVPIDGVGHQTHISIAGPPVSAIIDSMKKFAELGLDNIVTELDMSLYAWNDRSDYGDDIPANILKNQADKYRELFDAFKANKDIISGVMFWGITDAHTWLDTFPVTRKDAPLLFDRQLHAKQAFWAIVDPSKLPQ</sequence>
<keyword evidence="6 9" id="KW-0326">Glycosidase</keyword>
<evidence type="ECO:0000256" key="8">
    <source>
        <dbReference type="PROSITE-ProRule" id="PRU10061"/>
    </source>
</evidence>
<dbReference type="Gene3D" id="3.20.20.80">
    <property type="entry name" value="Glycosidases"/>
    <property type="match status" value="1"/>
</dbReference>
<comment type="caution">
    <text evidence="12">The sequence shown here is derived from an EMBL/GenBank/DDBJ whole genome shotgun (WGS) entry which is preliminary data.</text>
</comment>
<dbReference type="PROSITE" id="PS51760">
    <property type="entry name" value="GH10_2"/>
    <property type="match status" value="1"/>
</dbReference>
<proteinExistence type="inferred from homology"/>
<dbReference type="Pfam" id="PF00331">
    <property type="entry name" value="Glyco_hydro_10"/>
    <property type="match status" value="1"/>
</dbReference>
<evidence type="ECO:0000256" key="10">
    <source>
        <dbReference type="SAM" id="MobiDB-lite"/>
    </source>
</evidence>
<evidence type="ECO:0000256" key="7">
    <source>
        <dbReference type="ARBA" id="ARBA00023326"/>
    </source>
</evidence>
<feature type="region of interest" description="Disordered" evidence="10">
    <location>
        <begin position="33"/>
        <end position="87"/>
    </location>
</feature>